<gene>
    <name evidence="1" type="ORF">L9G74_07390</name>
</gene>
<evidence type="ECO:0008006" key="3">
    <source>
        <dbReference type="Google" id="ProtNLM"/>
    </source>
</evidence>
<dbReference type="SUPFAM" id="SSF111331">
    <property type="entry name" value="NAD kinase/diacylglycerol kinase-like"/>
    <property type="match status" value="1"/>
</dbReference>
<sequence length="307" mass="33696">MLTDRKLVLVTRKTRLQELKERYGTLGQAKFYLEHLGESFAQYEDEHNRFEACRRQVVQLLGSIGKLQQLERGVLPTYRFDAQDIICVLGQDGLVANTLKYLRGQPVIGINPLPDLFDGKLLPFNVNELKAILQHVLAAEAQTRAVTLAQVDTNLGESLLAVNDLFIGPRSHSSARYLLNYQQQMEEQSSSGIIVSTGLGSTGWFRSIIAGASGVAGKPVQANIANGFPWEAPYLYYSVREPFPSRSTSCKQVFGRIEQGKALKLTSRMPDSGVIFSDGMESDAISFSAGTIADIHVSDIQGALVSG</sequence>
<dbReference type="PANTHER" id="PTHR13158:SF5">
    <property type="entry name" value="NAD KINASE 2, MITOCHONDRIAL"/>
    <property type="match status" value="1"/>
</dbReference>
<reference evidence="2" key="2">
    <citation type="submission" date="2023-07" db="EMBL/GenBank/DDBJ databases">
        <title>Shewanella mangrovi sp. nov., an acetaldehyde- degrading bacterium isolated from mangrove sediment.</title>
        <authorList>
            <person name="Liu Y."/>
        </authorList>
    </citation>
    <scope>NUCLEOTIDE SEQUENCE [LARGE SCALE GENOMIC DNA]</scope>
    <source>
        <strain evidence="2">C32</strain>
    </source>
</reference>
<dbReference type="InterPro" id="IPR016064">
    <property type="entry name" value="NAD/diacylglycerol_kinase_sf"/>
</dbReference>
<evidence type="ECO:0000313" key="1">
    <source>
        <dbReference type="EMBL" id="MCS4556254.1"/>
    </source>
</evidence>
<accession>A0ABT2FIT9</accession>
<dbReference type="Proteomes" id="UP001201549">
    <property type="component" value="Unassembled WGS sequence"/>
</dbReference>
<protein>
    <recommendedName>
        <fullName evidence="3">Sugar kinase</fullName>
    </recommendedName>
</protein>
<keyword evidence="2" id="KW-1185">Reference proteome</keyword>
<dbReference type="PANTHER" id="PTHR13158">
    <property type="match status" value="1"/>
</dbReference>
<evidence type="ECO:0000313" key="2">
    <source>
        <dbReference type="Proteomes" id="UP001201549"/>
    </source>
</evidence>
<dbReference type="Gene3D" id="3.40.50.10330">
    <property type="entry name" value="Probable inorganic polyphosphate/atp-NAD kinase, domain 1"/>
    <property type="match status" value="1"/>
</dbReference>
<reference evidence="1 2" key="1">
    <citation type="submission" date="2022-02" db="EMBL/GenBank/DDBJ databases">
        <authorList>
            <person name="Zhuang L."/>
        </authorList>
    </citation>
    <scope>NUCLEOTIDE SEQUENCE [LARGE SCALE GENOMIC DNA]</scope>
    <source>
        <strain evidence="1 2">C32</strain>
    </source>
</reference>
<dbReference type="InterPro" id="IPR017437">
    <property type="entry name" value="ATP-NAD_kinase_PpnK-typ_C"/>
</dbReference>
<dbReference type="InterPro" id="IPR017438">
    <property type="entry name" value="ATP-NAD_kinase_N"/>
</dbReference>
<dbReference type="EMBL" id="JAKOGG010000004">
    <property type="protein sequence ID" value="MCS4556254.1"/>
    <property type="molecule type" value="Genomic_DNA"/>
</dbReference>
<dbReference type="RefSeq" id="WP_238895660.1">
    <property type="nucleotide sequence ID" value="NZ_JAKOGG010000004.1"/>
</dbReference>
<proteinExistence type="predicted"/>
<dbReference type="Gene3D" id="2.60.200.30">
    <property type="entry name" value="Probable inorganic polyphosphate/atp-NAD kinase, domain 2"/>
    <property type="match status" value="1"/>
</dbReference>
<comment type="caution">
    <text evidence="1">The sequence shown here is derived from an EMBL/GenBank/DDBJ whole genome shotgun (WGS) entry which is preliminary data.</text>
</comment>
<name>A0ABT2FIT9_9GAMM</name>
<organism evidence="1 2">
    <name type="scientific">Shewanella electrica</name>
    <dbReference type="NCBI Taxonomy" id="515560"/>
    <lineage>
        <taxon>Bacteria</taxon>
        <taxon>Pseudomonadati</taxon>
        <taxon>Pseudomonadota</taxon>
        <taxon>Gammaproteobacteria</taxon>
        <taxon>Alteromonadales</taxon>
        <taxon>Shewanellaceae</taxon>
        <taxon>Shewanella</taxon>
    </lineage>
</organism>